<dbReference type="InterPro" id="IPR016024">
    <property type="entry name" value="ARM-type_fold"/>
</dbReference>
<feature type="domain" description="Telomere-associated protein Rif1 N-terminal" evidence="8">
    <location>
        <begin position="18"/>
        <end position="312"/>
    </location>
</feature>
<feature type="region of interest" description="Disordered" evidence="7">
    <location>
        <begin position="1125"/>
        <end position="1152"/>
    </location>
</feature>
<feature type="compositionally biased region" description="Low complexity" evidence="7">
    <location>
        <begin position="1096"/>
        <end position="1106"/>
    </location>
</feature>
<evidence type="ECO:0000313" key="9">
    <source>
        <dbReference type="Proteomes" id="UP001165740"/>
    </source>
</evidence>
<dbReference type="GO" id="GO:0140445">
    <property type="term" value="C:chromosome, telomeric repeat region"/>
    <property type="evidence" value="ECO:0007669"/>
    <property type="project" value="TreeGrafter"/>
</dbReference>
<feature type="region of interest" description="Disordered" evidence="7">
    <location>
        <begin position="1070"/>
        <end position="1106"/>
    </location>
</feature>
<feature type="compositionally biased region" description="Polar residues" evidence="7">
    <location>
        <begin position="1072"/>
        <end position="1086"/>
    </location>
</feature>
<feature type="compositionally biased region" description="Low complexity" evidence="7">
    <location>
        <begin position="1413"/>
        <end position="1424"/>
    </location>
</feature>
<dbReference type="InterPro" id="IPR022031">
    <property type="entry name" value="Rif1_N"/>
</dbReference>
<dbReference type="Proteomes" id="UP001165740">
    <property type="component" value="Chromosome 1"/>
</dbReference>
<evidence type="ECO:0000313" key="10">
    <source>
        <dbReference type="RefSeq" id="XP_013078430.2"/>
    </source>
</evidence>
<dbReference type="RefSeq" id="XP_013078430.2">
    <property type="nucleotide sequence ID" value="XM_013222976.2"/>
</dbReference>
<dbReference type="CDD" id="cd14267">
    <property type="entry name" value="Rif1_CTD_C-II_like"/>
    <property type="match status" value="1"/>
</dbReference>
<feature type="region of interest" description="Disordered" evidence="7">
    <location>
        <begin position="1195"/>
        <end position="1311"/>
    </location>
</feature>
<feature type="compositionally biased region" description="Basic and acidic residues" evidence="7">
    <location>
        <begin position="1126"/>
        <end position="1152"/>
    </location>
</feature>
<evidence type="ECO:0000256" key="7">
    <source>
        <dbReference type="SAM" id="MobiDB-lite"/>
    </source>
</evidence>
<evidence type="ECO:0000256" key="5">
    <source>
        <dbReference type="ARBA" id="ARBA00023242"/>
    </source>
</evidence>
<dbReference type="SUPFAM" id="SSF48371">
    <property type="entry name" value="ARM repeat"/>
    <property type="match status" value="1"/>
</dbReference>
<dbReference type="PANTHER" id="PTHR22928">
    <property type="entry name" value="TELOMERE-ASSOCIATED PROTEIN RIF1"/>
    <property type="match status" value="1"/>
</dbReference>
<proteinExistence type="predicted"/>
<keyword evidence="9" id="KW-1185">Reference proteome</keyword>
<dbReference type="OrthoDB" id="5399929at2759"/>
<sequence length="2285" mass="253821">MSLSDIIQKVTSCNSTDIEAKNAAYKTLYGYLKSDSLKKGELQANATQIVSAATKDVLLSDSDTVMMVLEVLLKCLTELNLQRPGGLDLSQVLQVLLDRARKYISPEVTILLLRCLNQQIFLSDQIITEILAILNETEEKNLTTLQFALLVEEAVELIYSLEKQNGDILRVTASSWAYYTIPALGSPSNELREKAFSLINKYLDSLMDFTPLSKRIIKCLNIGMAVSLKKLMLKDPLYVINVWILLIKLVGKEIHKGSTINAMLEIIEIGFKSSPEIRLKAFVAWRSLIDNFALDEKVISDPKRINLLMLVLKIDNAKRVDVAKEKLLTWWHFAICLGSRLLTSIEQIVYPLVQFCTGISSNAKLGSSNSNKLSSPKSGNLVTVFPAIQKLGLEVLAHILGKMETQSTVEQYQWTLEAPKFYDATSLNFVRHAPFILSSLQDLLDSIGQEADQSLLLYIWTNLSFHIKTALETNSSPKSREVFSNFLNVLHSVVHQEKVKGETVLKFITKICDYFPQKVLSATSYNIVGKGATLKACPAQLLIEILLTPSIFNTFKSQSNCITLFSKLMSDGARNTQGALHYIQSIAEMLTAQAALLQQELLGKLWIELAQILHNHLIETNEVNQGDALDHNFNCMYAILVLPFKHQLADGNQSKTLTKVWKELYQTFARLSALVPTAEANICMEQMCYMLTAFSSSVTTLSELDFWVTTCCQMMELADFTLFSNKQLLSSGVFGASLHTKRKIRPLGHFHSIIVNLAELQTKTIELVSSHKGSVKNVNFKNLVSSIFDAQFETYSTLFSRIDGNSFIQQCFEFLAKPLSELFKYFSLDISKSFQTTCATKLEKLWRELGLCLTSRYSGPLDTEFLSTMAQLLQVNFMHTNCTIQNEAVALWNSTFGNLSSLTYPDSLNSVLTKIKEKKTIKLLGHGWIPCDENAVIAETPFSEMNMDELPIPTIMPSPKQQKGSLLNKDLSPARVSSPNSKASPVRVVNHKNLNLLSSAKKNIALEFMSEDDFVVINSPSTKKKRVLTEHQKEVLKEKRVLPAMYNNLDASQDISLGAHFITDTQHDTESTVDNLTDKSTTQSDQQDAKATFHESTVNKSNSVSRRSSVRIKDINNFAALSSEINQEKSSSDNLDSKIQKETKRGAFKKSAQDKKESLLKVEIEANPELNSEDSGKKAEISSSFGILKLETKNSNESGISLSQDSSLSVISKPDLKTSLRKVQSQDESKSDDLKNSEVEKIKPPRRVPLKKISELNNKTEKVALENDNDESPTKSTRRSAKSKSFNTPHSARKLFSDSKHDSLADCSHGTEVTEKVAAPTNEMESSQGFSTDTAINLKEQVSVESPEDLPCVIPESENLFSSSLEANNFSLELMPTLMSPSEMVPNISKDVKSSVEESSTTSSGDDSGKLVSSSESSFNPSQSTLTEDNSFKQIRKRKSQVPKKYSPEGNLERRGRRKRISLDVKDLSSQSVLSETKKVKRKEVLMNAPEISKSKAVIQPDEQLDDAKKDSETVFTKLIDDISPKIGEVTPDVKSPSVANPTQRRYTAVKRKGRLSKRLARESTSHSLHGLESVASDNSESDELLTKSDIKRKKNSKESSPYRIKRKYTRKSVSPKLQQMMKLKLRAARRLTSAAESTSPPKKRKLNADQLDLSDDDAPLIVTKRALQANQKTEKNCCLVNPMQGPSTSMNSSFKSQLIDDALTNALSQISASVKNTSAHAGTDLSHSATSSNQVSPNLVPTLEHSATSIKQISVSPSAVDTISTSPNIAPLVEHSGTSINQNLSESLTTANEGTNQPDIDLASLPLESKYTKTNEMSAVTDKTDILKDSTENVIKHQEITNTSYEIQVPFDSTVAVKQSKENSFSSPILKENSEKEDAVSLIDIVLPSESVPESKHDVKKESVSACDVEMQESNSWENELDSNITVSDCSSKNEPVTNIENTVTTTEFSHRDPNLKSMKINNSMTEVELPVHSWSPSKSPNCSILKKSITETPPSAQNRRVSFAEPVVSGSSPVGEKYHIERLCNSTPREGSKARTSLFSRQLMRSLGSKRKFEASPRKLTWDKNLDSTKNVESNSQSQTALYKATQESQLNNTAPIFPDLVDCKKPLDDILPQLTSSFWYRGLCQLMKGRNLNTIGDLCSLTELQINQLPFRTPKVQTVKTTLTAYMNHHGLSKTKSVPLEDIEKDTSQDAAKCLSSSSDTCTTSAVMNEDESIPPVPEIEADSKRNQESQSPLLAGCHKILTESRESALRSLTTSELFEIQTIIHELMVNVSKEIKHRLVN</sequence>
<dbReference type="GO" id="GO:0005634">
    <property type="term" value="C:nucleus"/>
    <property type="evidence" value="ECO:0007669"/>
    <property type="project" value="UniProtKB-SubCell"/>
</dbReference>
<dbReference type="Pfam" id="PF12231">
    <property type="entry name" value="Rif1_N"/>
    <property type="match status" value="1"/>
</dbReference>
<comment type="subcellular location">
    <subcellularLocation>
        <location evidence="2">Chromosome</location>
        <location evidence="2">Telomere</location>
    </subcellularLocation>
    <subcellularLocation>
        <location evidence="1">Nucleus</location>
    </subcellularLocation>
</comment>
<feature type="region of interest" description="Disordered" evidence="7">
    <location>
        <begin position="2212"/>
        <end position="2235"/>
    </location>
</feature>
<feature type="region of interest" description="Disordered" evidence="7">
    <location>
        <begin position="1389"/>
        <end position="1476"/>
    </location>
</feature>
<name>A0A9U8E911_BIOGL</name>
<evidence type="ECO:0000256" key="3">
    <source>
        <dbReference type="ARBA" id="ARBA00022454"/>
    </source>
</evidence>
<evidence type="ECO:0000256" key="6">
    <source>
        <dbReference type="ARBA" id="ARBA00023306"/>
    </source>
</evidence>
<feature type="region of interest" description="Disordered" evidence="7">
    <location>
        <begin position="1527"/>
        <end position="1650"/>
    </location>
</feature>
<feature type="compositionally biased region" description="Low complexity" evidence="7">
    <location>
        <begin position="1198"/>
        <end position="1212"/>
    </location>
</feature>
<evidence type="ECO:0000256" key="4">
    <source>
        <dbReference type="ARBA" id="ARBA00022895"/>
    </source>
</evidence>
<keyword evidence="3" id="KW-0158">Chromosome</keyword>
<dbReference type="OMA" id="FTIGHEV"/>
<organism evidence="9 10">
    <name type="scientific">Biomphalaria glabrata</name>
    <name type="common">Bloodfluke planorb</name>
    <name type="synonym">Freshwater snail</name>
    <dbReference type="NCBI Taxonomy" id="6526"/>
    <lineage>
        <taxon>Eukaryota</taxon>
        <taxon>Metazoa</taxon>
        <taxon>Spiralia</taxon>
        <taxon>Lophotrochozoa</taxon>
        <taxon>Mollusca</taxon>
        <taxon>Gastropoda</taxon>
        <taxon>Heterobranchia</taxon>
        <taxon>Euthyneura</taxon>
        <taxon>Panpulmonata</taxon>
        <taxon>Hygrophila</taxon>
        <taxon>Lymnaeoidea</taxon>
        <taxon>Planorbidae</taxon>
        <taxon>Biomphalaria</taxon>
    </lineage>
</organism>
<dbReference type="KEGG" id="bgt:106064419"/>
<gene>
    <name evidence="10 11" type="primary">LOC106064419</name>
</gene>
<feature type="compositionally biased region" description="Low complexity" evidence="7">
    <location>
        <begin position="1397"/>
        <end position="1406"/>
    </location>
</feature>
<dbReference type="GeneID" id="106064419"/>
<feature type="compositionally biased region" description="Basic and acidic residues" evidence="7">
    <location>
        <begin position="1295"/>
        <end position="1304"/>
    </location>
</feature>
<feature type="compositionally biased region" description="Basic and acidic residues" evidence="7">
    <location>
        <begin position="1252"/>
        <end position="1265"/>
    </location>
</feature>
<dbReference type="RefSeq" id="XP_055892314.1">
    <property type="nucleotide sequence ID" value="XM_056036339.1"/>
</dbReference>
<accession>A0A9U8E911</accession>
<keyword evidence="5" id="KW-0539">Nucleus</keyword>
<evidence type="ECO:0000256" key="1">
    <source>
        <dbReference type="ARBA" id="ARBA00004123"/>
    </source>
</evidence>
<keyword evidence="6" id="KW-0131">Cell cycle</keyword>
<evidence type="ECO:0000259" key="8">
    <source>
        <dbReference type="Pfam" id="PF12231"/>
    </source>
</evidence>
<feature type="compositionally biased region" description="Basic and acidic residues" evidence="7">
    <location>
        <begin position="1214"/>
        <end position="1243"/>
    </location>
</feature>
<dbReference type="PANTHER" id="PTHR22928:SF3">
    <property type="entry name" value="TELOMERE-ASSOCIATED PROTEIN RIF1"/>
    <property type="match status" value="1"/>
</dbReference>
<feature type="compositionally biased region" description="Basic residues" evidence="7">
    <location>
        <begin position="1548"/>
        <end position="1559"/>
    </location>
</feature>
<reference evidence="10 11" key="1">
    <citation type="submission" date="2025-04" db="UniProtKB">
        <authorList>
            <consortium name="RefSeq"/>
        </authorList>
    </citation>
    <scope>IDENTIFICATION</scope>
</reference>
<evidence type="ECO:0000313" key="11">
    <source>
        <dbReference type="RefSeq" id="XP_055892314.1"/>
    </source>
</evidence>
<keyword evidence="4" id="KW-0779">Telomere</keyword>
<dbReference type="GO" id="GO:0000723">
    <property type="term" value="P:telomere maintenance"/>
    <property type="evidence" value="ECO:0007669"/>
    <property type="project" value="TreeGrafter"/>
</dbReference>
<protein>
    <submittedName>
        <fullName evidence="10 11">Telomere-associated protein RIF1-like isoform X1</fullName>
    </submittedName>
</protein>
<evidence type="ECO:0000256" key="2">
    <source>
        <dbReference type="ARBA" id="ARBA00004574"/>
    </source>
</evidence>